<protein>
    <submittedName>
        <fullName evidence="1">Uncharacterized protein</fullName>
    </submittedName>
</protein>
<gene>
    <name evidence="1" type="ORF">L6452_39902</name>
</gene>
<comment type="caution">
    <text evidence="1">The sequence shown here is derived from an EMBL/GenBank/DDBJ whole genome shotgun (WGS) entry which is preliminary data.</text>
</comment>
<dbReference type="Proteomes" id="UP001055879">
    <property type="component" value="Linkage Group LG15"/>
</dbReference>
<reference evidence="2" key="1">
    <citation type="journal article" date="2022" name="Mol. Ecol. Resour.">
        <title>The genomes of chicory, endive, great burdock and yacon provide insights into Asteraceae palaeo-polyploidization history and plant inulin production.</title>
        <authorList>
            <person name="Fan W."/>
            <person name="Wang S."/>
            <person name="Wang H."/>
            <person name="Wang A."/>
            <person name="Jiang F."/>
            <person name="Liu H."/>
            <person name="Zhao H."/>
            <person name="Xu D."/>
            <person name="Zhang Y."/>
        </authorList>
    </citation>
    <scope>NUCLEOTIDE SEQUENCE [LARGE SCALE GENOMIC DNA]</scope>
    <source>
        <strain evidence="2">cv. Niubang</strain>
    </source>
</reference>
<evidence type="ECO:0000313" key="1">
    <source>
        <dbReference type="EMBL" id="KAI3673772.1"/>
    </source>
</evidence>
<reference evidence="1 2" key="2">
    <citation type="journal article" date="2022" name="Mol. Ecol. Resour.">
        <title>The genomes of chicory, endive, great burdock and yacon provide insights into Asteraceae paleo-polyploidization history and plant inulin production.</title>
        <authorList>
            <person name="Fan W."/>
            <person name="Wang S."/>
            <person name="Wang H."/>
            <person name="Wang A."/>
            <person name="Jiang F."/>
            <person name="Liu H."/>
            <person name="Zhao H."/>
            <person name="Xu D."/>
            <person name="Zhang Y."/>
        </authorList>
    </citation>
    <scope>NUCLEOTIDE SEQUENCE [LARGE SCALE GENOMIC DNA]</scope>
    <source>
        <strain evidence="2">cv. Niubang</strain>
    </source>
</reference>
<accession>A0ACB8XV96</accession>
<evidence type="ECO:0000313" key="2">
    <source>
        <dbReference type="Proteomes" id="UP001055879"/>
    </source>
</evidence>
<dbReference type="EMBL" id="CM042061">
    <property type="protein sequence ID" value="KAI3673772.1"/>
    <property type="molecule type" value="Genomic_DNA"/>
</dbReference>
<name>A0ACB8XV96_ARCLA</name>
<proteinExistence type="predicted"/>
<organism evidence="1 2">
    <name type="scientific">Arctium lappa</name>
    <name type="common">Greater burdock</name>
    <name type="synonym">Lappa major</name>
    <dbReference type="NCBI Taxonomy" id="4217"/>
    <lineage>
        <taxon>Eukaryota</taxon>
        <taxon>Viridiplantae</taxon>
        <taxon>Streptophyta</taxon>
        <taxon>Embryophyta</taxon>
        <taxon>Tracheophyta</taxon>
        <taxon>Spermatophyta</taxon>
        <taxon>Magnoliopsida</taxon>
        <taxon>eudicotyledons</taxon>
        <taxon>Gunneridae</taxon>
        <taxon>Pentapetalae</taxon>
        <taxon>asterids</taxon>
        <taxon>campanulids</taxon>
        <taxon>Asterales</taxon>
        <taxon>Asteraceae</taxon>
        <taxon>Carduoideae</taxon>
        <taxon>Cardueae</taxon>
        <taxon>Arctiinae</taxon>
        <taxon>Arctium</taxon>
    </lineage>
</organism>
<sequence>MFEKGVKSRVVKIDSQQTWQQIISNPMYQVSPVIVYFTAAWCKPAMAMNPLFEEQALIHKDAIFLYVDVDEVKGMMKKMKIKAMPTFLMMMMNKKTEGEVIDKVVGANPVETKKRIAAFIHSVHI</sequence>
<keyword evidence="2" id="KW-1185">Reference proteome</keyword>